<keyword evidence="3" id="KW-1185">Reference proteome</keyword>
<evidence type="ECO:0000313" key="3">
    <source>
        <dbReference type="Proteomes" id="UP001159641"/>
    </source>
</evidence>
<dbReference type="EMBL" id="JAIQCJ010002351">
    <property type="protein sequence ID" value="KAJ8776806.1"/>
    <property type="molecule type" value="Genomic_DNA"/>
</dbReference>
<protein>
    <recommendedName>
        <fullName evidence="4">Proline-rich acidic protein 1</fullName>
    </recommendedName>
</protein>
<dbReference type="InterPro" id="IPR027922">
    <property type="entry name" value="PRAP"/>
</dbReference>
<dbReference type="AlphaFoldDB" id="A0AB34GAU2"/>
<feature type="compositionally biased region" description="Basic and acidic residues" evidence="1">
    <location>
        <begin position="283"/>
        <end position="299"/>
    </location>
</feature>
<reference evidence="2 3" key="1">
    <citation type="submission" date="2022-11" db="EMBL/GenBank/DDBJ databases">
        <title>Whole genome sequence of Eschrichtius robustus ER-17-0199.</title>
        <authorList>
            <person name="Bruniche-Olsen A."/>
            <person name="Black A.N."/>
            <person name="Fields C.J."/>
            <person name="Walden K."/>
            <person name="Dewoody J.A."/>
        </authorList>
    </citation>
    <scope>NUCLEOTIDE SEQUENCE [LARGE SCALE GENOMIC DNA]</scope>
    <source>
        <strain evidence="2">ER-17-0199</strain>
        <tissue evidence="2">Blubber</tissue>
    </source>
</reference>
<feature type="compositionally biased region" description="Basic and acidic residues" evidence="1">
    <location>
        <begin position="223"/>
        <end position="237"/>
    </location>
</feature>
<comment type="caution">
    <text evidence="2">The sequence shown here is derived from an EMBL/GenBank/DDBJ whole genome shotgun (WGS) entry which is preliminary data.</text>
</comment>
<evidence type="ECO:0000256" key="1">
    <source>
        <dbReference type="SAM" id="MobiDB-lite"/>
    </source>
</evidence>
<feature type="region of interest" description="Disordered" evidence="1">
    <location>
        <begin position="20"/>
        <end position="71"/>
    </location>
</feature>
<accession>A0AB34GAU2</accession>
<organism evidence="2 3">
    <name type="scientific">Eschrichtius robustus</name>
    <name type="common">California gray whale</name>
    <name type="synonym">Eschrichtius gibbosus</name>
    <dbReference type="NCBI Taxonomy" id="9764"/>
    <lineage>
        <taxon>Eukaryota</taxon>
        <taxon>Metazoa</taxon>
        <taxon>Chordata</taxon>
        <taxon>Craniata</taxon>
        <taxon>Vertebrata</taxon>
        <taxon>Euteleostomi</taxon>
        <taxon>Mammalia</taxon>
        <taxon>Eutheria</taxon>
        <taxon>Laurasiatheria</taxon>
        <taxon>Artiodactyla</taxon>
        <taxon>Whippomorpha</taxon>
        <taxon>Cetacea</taxon>
        <taxon>Mysticeti</taxon>
        <taxon>Eschrichtiidae</taxon>
        <taxon>Eschrichtius</taxon>
    </lineage>
</organism>
<evidence type="ECO:0000313" key="2">
    <source>
        <dbReference type="EMBL" id="KAJ8776806.1"/>
    </source>
</evidence>
<evidence type="ECO:0008006" key="4">
    <source>
        <dbReference type="Google" id="ProtNLM"/>
    </source>
</evidence>
<feature type="compositionally biased region" description="Low complexity" evidence="1">
    <location>
        <begin position="271"/>
        <end position="280"/>
    </location>
</feature>
<gene>
    <name evidence="2" type="ORF">J1605_015141</name>
</gene>
<feature type="region of interest" description="Disordered" evidence="1">
    <location>
        <begin position="223"/>
        <end position="299"/>
    </location>
</feature>
<dbReference type="Pfam" id="PF15314">
    <property type="entry name" value="PRAP"/>
    <property type="match status" value="1"/>
</dbReference>
<dbReference type="Proteomes" id="UP001159641">
    <property type="component" value="Unassembled WGS sequence"/>
</dbReference>
<dbReference type="PANTHER" id="PTHR37861:SF1">
    <property type="entry name" value="PROLINE-RICH ACIDIC PROTEIN 1"/>
    <property type="match status" value="1"/>
</dbReference>
<proteinExistence type="predicted"/>
<sequence>MSTSKPLRHQGVRVRAARLPVWPVEEQRATAPLRQAPTVRPAQAAGPEATLGPPDPRSNPGLQGGVRGPGSRCGPVEAPSLCLRGLLCDVWDSKPPVDLITTRPLAALAGPSPATPGVMLLLITSLGAAFLLEAGSARSPQVLRTGRARGHWGTLRRRGAAPLRGLMDRSRRPQVLVQTKGKVGAEQGTEEAWGARAVEPPEKDSQLMGLFVAPKLLATTGEKRPGAEALAETKDTLGRVPSPRWGPEPDHDSLYHNWPEEAQGEARPWAQVLPPQQVLQGPEEDRDHIYHPKEDSWEP</sequence>
<name>A0AB34GAU2_ESCRO</name>
<dbReference type="PANTHER" id="PTHR37861">
    <property type="entry name" value="PROLINE-RICH ACIDIC PROTEIN 1"/>
    <property type="match status" value="1"/>
</dbReference>